<dbReference type="Proteomes" id="UP000218244">
    <property type="component" value="Chromosome"/>
</dbReference>
<evidence type="ECO:0000259" key="4">
    <source>
        <dbReference type="PROSITE" id="PS50043"/>
    </source>
</evidence>
<gene>
    <name evidence="6" type="ORF">N24_1611</name>
</gene>
<keyword evidence="7" id="KW-1185">Reference proteome</keyword>
<evidence type="ECO:0000256" key="2">
    <source>
        <dbReference type="ARBA" id="ARBA00023125"/>
    </source>
</evidence>
<dbReference type="SUPFAM" id="SSF52172">
    <property type="entry name" value="CheY-like"/>
    <property type="match status" value="1"/>
</dbReference>
<feature type="modified residue" description="4-aspartylphosphate" evidence="3">
    <location>
        <position position="60"/>
    </location>
</feature>
<protein>
    <submittedName>
        <fullName evidence="6">Two-component system response regulator</fullName>
    </submittedName>
</protein>
<dbReference type="Gene3D" id="3.40.50.2300">
    <property type="match status" value="1"/>
</dbReference>
<dbReference type="Pfam" id="PF00196">
    <property type="entry name" value="GerE"/>
    <property type="match status" value="1"/>
</dbReference>
<evidence type="ECO:0000313" key="6">
    <source>
        <dbReference type="EMBL" id="BAU95873.1"/>
    </source>
</evidence>
<reference evidence="6 7" key="1">
    <citation type="submission" date="2016-02" db="EMBL/GenBank/DDBJ databases">
        <title>Corynebacterium glutamicum N24 whole genome sequencing project.</title>
        <authorList>
            <person name="Matsutani M."/>
            <person name="Nangtapong N."/>
            <person name="Yakushi T."/>
            <person name="Matsushita K."/>
        </authorList>
    </citation>
    <scope>NUCLEOTIDE SEQUENCE [LARGE SCALE GENOMIC DNA]</scope>
    <source>
        <strain evidence="6 7">N24</strain>
    </source>
</reference>
<dbReference type="RefSeq" id="WP_096455944.1">
    <property type="nucleotide sequence ID" value="NZ_AP017369.1"/>
</dbReference>
<evidence type="ECO:0000256" key="3">
    <source>
        <dbReference type="PROSITE-ProRule" id="PRU00169"/>
    </source>
</evidence>
<dbReference type="InterPro" id="IPR039420">
    <property type="entry name" value="WalR-like"/>
</dbReference>
<proteinExistence type="predicted"/>
<dbReference type="CDD" id="cd17535">
    <property type="entry name" value="REC_NarL-like"/>
    <property type="match status" value="1"/>
</dbReference>
<evidence type="ECO:0000313" key="7">
    <source>
        <dbReference type="Proteomes" id="UP000218244"/>
    </source>
</evidence>
<dbReference type="InterPro" id="IPR016032">
    <property type="entry name" value="Sig_transdc_resp-reg_C-effctor"/>
</dbReference>
<dbReference type="CDD" id="cd06170">
    <property type="entry name" value="LuxR_C_like"/>
    <property type="match status" value="1"/>
</dbReference>
<keyword evidence="2" id="KW-0238">DNA-binding</keyword>
<dbReference type="GO" id="GO:0003677">
    <property type="term" value="F:DNA binding"/>
    <property type="evidence" value="ECO:0007669"/>
    <property type="project" value="UniProtKB-KW"/>
</dbReference>
<dbReference type="AlphaFoldDB" id="A0A160PRW9"/>
<dbReference type="PRINTS" id="PR00038">
    <property type="entry name" value="HTHLUXR"/>
</dbReference>
<keyword evidence="1 3" id="KW-0597">Phosphoprotein</keyword>
<dbReference type="PROSITE" id="PS50110">
    <property type="entry name" value="RESPONSE_REGULATORY"/>
    <property type="match status" value="1"/>
</dbReference>
<dbReference type="InterPro" id="IPR000792">
    <property type="entry name" value="Tscrpt_reg_LuxR_C"/>
</dbReference>
<accession>A0A160PRW9</accession>
<dbReference type="GO" id="GO:0006355">
    <property type="term" value="P:regulation of DNA-templated transcription"/>
    <property type="evidence" value="ECO:0007669"/>
    <property type="project" value="InterPro"/>
</dbReference>
<dbReference type="InterPro" id="IPR058245">
    <property type="entry name" value="NreC/VraR/RcsB-like_REC"/>
</dbReference>
<organism evidence="6 7">
    <name type="scientific">Corynebacterium suranareeae</name>
    <dbReference type="NCBI Taxonomy" id="2506452"/>
    <lineage>
        <taxon>Bacteria</taxon>
        <taxon>Bacillati</taxon>
        <taxon>Actinomycetota</taxon>
        <taxon>Actinomycetes</taxon>
        <taxon>Mycobacteriales</taxon>
        <taxon>Corynebacteriaceae</taxon>
        <taxon>Corynebacterium</taxon>
    </lineage>
</organism>
<dbReference type="Pfam" id="PF00072">
    <property type="entry name" value="Response_reg"/>
    <property type="match status" value="1"/>
</dbReference>
<feature type="domain" description="HTH luxR-type" evidence="4">
    <location>
        <begin position="147"/>
        <end position="212"/>
    </location>
</feature>
<dbReference type="InterPro" id="IPR001789">
    <property type="entry name" value="Sig_transdc_resp-reg_receiver"/>
</dbReference>
<dbReference type="GO" id="GO:0000160">
    <property type="term" value="P:phosphorelay signal transduction system"/>
    <property type="evidence" value="ECO:0007669"/>
    <property type="project" value="InterPro"/>
</dbReference>
<evidence type="ECO:0000256" key="1">
    <source>
        <dbReference type="ARBA" id="ARBA00022553"/>
    </source>
</evidence>
<dbReference type="PROSITE" id="PS50043">
    <property type="entry name" value="HTH_LUXR_2"/>
    <property type="match status" value="1"/>
</dbReference>
<dbReference type="InterPro" id="IPR011006">
    <property type="entry name" value="CheY-like_superfamily"/>
</dbReference>
<dbReference type="SUPFAM" id="SSF46894">
    <property type="entry name" value="C-terminal effector domain of the bipartite response regulators"/>
    <property type="match status" value="1"/>
</dbReference>
<dbReference type="SMART" id="SM00421">
    <property type="entry name" value="HTH_LUXR"/>
    <property type="match status" value="1"/>
</dbReference>
<evidence type="ECO:0000259" key="5">
    <source>
        <dbReference type="PROSITE" id="PS50110"/>
    </source>
</evidence>
<dbReference type="KEGG" id="csur:N24_1611"/>
<feature type="domain" description="Response regulatory" evidence="5">
    <location>
        <begin position="9"/>
        <end position="125"/>
    </location>
</feature>
<dbReference type="PANTHER" id="PTHR43214">
    <property type="entry name" value="TWO-COMPONENT RESPONSE REGULATOR"/>
    <property type="match status" value="1"/>
</dbReference>
<name>A0A160PRW9_9CORY</name>
<dbReference type="SMART" id="SM00448">
    <property type="entry name" value="REC"/>
    <property type="match status" value="1"/>
</dbReference>
<dbReference type="EMBL" id="AP017369">
    <property type="protein sequence ID" value="BAU95873.1"/>
    <property type="molecule type" value="Genomic_DNA"/>
</dbReference>
<sequence>MRKHKTTIKILIVDDDRNYKTALLSFFEKEDDIDVVATAANGLEALNLLKYTSVDVVLSDIRMPFLDGIELSRQLKRDNFQGKIIALTTFNDDHTMLEMLHNGAFGFVLKSSSSEQIIAAVRAAASDGTTISPEAATALRKYIDNFEDVQLDALPYRDRQVLTLLHMGKTNEEIAQDLNIAQTTTKKSVTRLMQRFNVSNRLKLVIISRRKLGDLHQTGGNDTLV</sequence>